<dbReference type="KEGG" id="pfus:ADJ77_05750"/>
<dbReference type="RefSeq" id="WP_050696124.1">
    <property type="nucleotide sequence ID" value="NZ_CP012074.1"/>
</dbReference>
<keyword evidence="4" id="KW-1185">Reference proteome</keyword>
<dbReference type="Proteomes" id="UP000682005">
    <property type="component" value="Chromosome 1"/>
</dbReference>
<gene>
    <name evidence="1" type="ORF">ADJ77_05750</name>
    <name evidence="2" type="ORF">J5A51_12825</name>
</gene>
<reference evidence="1 3" key="1">
    <citation type="submission" date="2015-07" db="EMBL/GenBank/DDBJ databases">
        <authorList>
            <person name="Noorani M."/>
        </authorList>
    </citation>
    <scope>NUCLEOTIDE SEQUENCE [LARGE SCALE GENOMIC DNA]</scope>
    <source>
        <strain evidence="1 3">W1435</strain>
    </source>
</reference>
<evidence type="ECO:0000313" key="1">
    <source>
        <dbReference type="EMBL" id="AKU69303.1"/>
    </source>
</evidence>
<dbReference type="AlphaFoldDB" id="A0A0K1NK80"/>
<accession>A0A0K1NK80</accession>
<evidence type="ECO:0000313" key="2">
    <source>
        <dbReference type="EMBL" id="QUB86935.1"/>
    </source>
</evidence>
<dbReference type="STRING" id="1236517.ADJ77_05750"/>
<reference evidence="2 4" key="2">
    <citation type="submission" date="2021-03" db="EMBL/GenBank/DDBJ databases">
        <title>Human Oral Microbial Genomes.</title>
        <authorList>
            <person name="Johnston C.D."/>
            <person name="Chen T."/>
            <person name="Dewhirst F.E."/>
        </authorList>
    </citation>
    <scope>NUCLEOTIDE SEQUENCE [LARGE SCALE GENOMIC DNA]</scope>
    <source>
        <strain evidence="2 4">W1435</strain>
    </source>
</reference>
<sequence length="66" mass="8134">MKIIRKRTLNALRNELLNDEKEAVLNIKQYPLKKVYLSVKRHEVMQKEEKMMPKEEESLYKRFNIR</sequence>
<evidence type="ECO:0000313" key="4">
    <source>
        <dbReference type="Proteomes" id="UP000682005"/>
    </source>
</evidence>
<proteinExistence type="predicted"/>
<name>A0A0K1NK80_9BACT</name>
<evidence type="ECO:0000313" key="3">
    <source>
        <dbReference type="Proteomes" id="UP000060345"/>
    </source>
</evidence>
<organism evidence="1 3">
    <name type="scientific">Prevotella fusca JCM 17724</name>
    <dbReference type="NCBI Taxonomy" id="1236517"/>
    <lineage>
        <taxon>Bacteria</taxon>
        <taxon>Pseudomonadati</taxon>
        <taxon>Bacteroidota</taxon>
        <taxon>Bacteroidia</taxon>
        <taxon>Bacteroidales</taxon>
        <taxon>Prevotellaceae</taxon>
        <taxon>Prevotella</taxon>
    </lineage>
</organism>
<dbReference type="EMBL" id="CP012074">
    <property type="protein sequence ID" value="AKU69303.1"/>
    <property type="molecule type" value="Genomic_DNA"/>
</dbReference>
<protein>
    <submittedName>
        <fullName evidence="1">Uncharacterized protein</fullName>
    </submittedName>
</protein>
<dbReference type="EMBL" id="CP072370">
    <property type="protein sequence ID" value="QUB86935.1"/>
    <property type="molecule type" value="Genomic_DNA"/>
</dbReference>
<dbReference type="Proteomes" id="UP000060345">
    <property type="component" value="Chromosome 1"/>
</dbReference>